<protein>
    <submittedName>
        <fullName evidence="2">Uncharacterized protein</fullName>
    </submittedName>
</protein>
<proteinExistence type="predicted"/>
<evidence type="ECO:0000256" key="1">
    <source>
        <dbReference type="SAM" id="MobiDB-lite"/>
    </source>
</evidence>
<evidence type="ECO:0000313" key="2">
    <source>
        <dbReference type="EMBL" id="KHJ96701.1"/>
    </source>
</evidence>
<sequence length="847" mass="94186">LLSFAIADSFHCRTSQPSTSSEGDYANSKIVEQPAERRTRARRPASTADVASTSTLLDTKEASQGEHNEELKPGDLSRKPRSTQRRKSVVAQFDPLSEAVPSTRTRRTSENTVTELVEPNSPAPSSSGLRRSAREPRPKRTLSPTPTSPKRRPRVKRPNLGATDEDAKEIEPLSKDDGTMRIKELAHSVSSVQQNGAPIKLEGVGSPVVSIKSVDVSSELGNDGTCADDDMENDLVDIQPFDSGDVVTEVFLTAHFTGRGDCEAHVDVSVVAIPQQLENIEHSTAYAEQQTHSNDFTPTSGKENVLEKNIQKDSVQPTGTLSTNVLQNSPVTFPADMTEVQNKKSPVTQDTRSAFEINTESEFAGEDVSSQMEPPVLEPIVGPAPSDTKAGVEMPPTLTADGVLSKENPKPVHYVVGEIYRVHTPNGTEQEVQLAVMDDGTEALVNANGELVDMEPEDTFAAIDICDVEFNFLDDRTVVCGLCGEVVPYITLFTVHLARQHPEVNIICFLLNMLVGEMTYVDFLKAKLENDRKNIQNGFKYGKQSLYRRTPRKVSQIRINPSEMSMPELEVALRRKLLEKMGRRVSFQPFQVNVSLVDKEHVKCGVCNSVISINKKFEIVHVIRHFNAWHPTNHQCAGQWPKRTQRPGVGKPLSKQDFAVIDLSHTQPDNLQCIWCGMFIDATTIAVHFTDCHPGEVEVPKCLLCIQELVINARVIEKFGSDFDIVLQDEFHIKVGKLGKSFTSESLMDIAIEKYLELLNGKRKRAPMTVERRVFEGDSVVVQTTAIPGEEDSADDLDLDANPEPPRRTHTNSRMVFGKHNKPKRSMVQPSYRWVSFYVTRLRIDPY</sequence>
<feature type="region of interest" description="Disordered" evidence="1">
    <location>
        <begin position="12"/>
        <end position="172"/>
    </location>
</feature>
<keyword evidence="3" id="KW-1185">Reference proteome</keyword>
<feature type="compositionally biased region" description="Acidic residues" evidence="1">
    <location>
        <begin position="791"/>
        <end position="801"/>
    </location>
</feature>
<dbReference type="AlphaFoldDB" id="A0A0B1TKU4"/>
<feature type="compositionally biased region" description="Polar residues" evidence="1">
    <location>
        <begin position="12"/>
        <end position="22"/>
    </location>
</feature>
<feature type="compositionally biased region" description="Basic and acidic residues" evidence="1">
    <location>
        <begin position="58"/>
        <end position="78"/>
    </location>
</feature>
<feature type="region of interest" description="Disordered" evidence="1">
    <location>
        <begin position="791"/>
        <end position="814"/>
    </location>
</feature>
<organism evidence="2 3">
    <name type="scientific">Oesophagostomum dentatum</name>
    <name type="common">Nodular worm</name>
    <dbReference type="NCBI Taxonomy" id="61180"/>
    <lineage>
        <taxon>Eukaryota</taxon>
        <taxon>Metazoa</taxon>
        <taxon>Ecdysozoa</taxon>
        <taxon>Nematoda</taxon>
        <taxon>Chromadorea</taxon>
        <taxon>Rhabditida</taxon>
        <taxon>Rhabditina</taxon>
        <taxon>Rhabditomorpha</taxon>
        <taxon>Strongyloidea</taxon>
        <taxon>Strongylidae</taxon>
        <taxon>Oesophagostomum</taxon>
    </lineage>
</organism>
<dbReference type="Proteomes" id="UP000053660">
    <property type="component" value="Unassembled WGS sequence"/>
</dbReference>
<feature type="compositionally biased region" description="Basic residues" evidence="1">
    <location>
        <begin position="79"/>
        <end position="88"/>
    </location>
</feature>
<gene>
    <name evidence="2" type="ORF">OESDEN_03330</name>
</gene>
<dbReference type="OrthoDB" id="5828306at2759"/>
<name>A0A0B1TKU4_OESDE</name>
<dbReference type="EMBL" id="KN549604">
    <property type="protein sequence ID" value="KHJ96701.1"/>
    <property type="molecule type" value="Genomic_DNA"/>
</dbReference>
<accession>A0A0B1TKU4</accession>
<feature type="non-terminal residue" evidence="2">
    <location>
        <position position="1"/>
    </location>
</feature>
<evidence type="ECO:0000313" key="3">
    <source>
        <dbReference type="Proteomes" id="UP000053660"/>
    </source>
</evidence>
<reference evidence="2 3" key="1">
    <citation type="submission" date="2014-03" db="EMBL/GenBank/DDBJ databases">
        <title>Draft genome of the hookworm Oesophagostomum dentatum.</title>
        <authorList>
            <person name="Mitreva M."/>
        </authorList>
    </citation>
    <scope>NUCLEOTIDE SEQUENCE [LARGE SCALE GENOMIC DNA]</scope>
    <source>
        <strain evidence="2 3">OD-Hann</strain>
    </source>
</reference>